<proteinExistence type="predicted"/>
<sequence length="84" mass="9283">MKKLYGIFGPNLTLYVTEPKSFKQLPPGNAYLKSVRRQKNLKGTNHESGASCVPAFFPQVGLPIVFRVPLTLSTSSILIALFMN</sequence>
<evidence type="ECO:0000313" key="2">
    <source>
        <dbReference type="Proteomes" id="UP000276133"/>
    </source>
</evidence>
<protein>
    <submittedName>
        <fullName evidence="1">Uncharacterized protein</fullName>
    </submittedName>
</protein>
<keyword evidence="2" id="KW-1185">Reference proteome</keyword>
<dbReference type="AlphaFoldDB" id="A0A3M7RGB9"/>
<dbReference type="EMBL" id="REGN01003431">
    <property type="protein sequence ID" value="RNA22551.1"/>
    <property type="molecule type" value="Genomic_DNA"/>
</dbReference>
<name>A0A3M7RGB9_BRAPC</name>
<organism evidence="1 2">
    <name type="scientific">Brachionus plicatilis</name>
    <name type="common">Marine rotifer</name>
    <name type="synonym">Brachionus muelleri</name>
    <dbReference type="NCBI Taxonomy" id="10195"/>
    <lineage>
        <taxon>Eukaryota</taxon>
        <taxon>Metazoa</taxon>
        <taxon>Spiralia</taxon>
        <taxon>Gnathifera</taxon>
        <taxon>Rotifera</taxon>
        <taxon>Eurotatoria</taxon>
        <taxon>Monogononta</taxon>
        <taxon>Pseudotrocha</taxon>
        <taxon>Ploima</taxon>
        <taxon>Brachionidae</taxon>
        <taxon>Brachionus</taxon>
    </lineage>
</organism>
<accession>A0A3M7RGB9</accession>
<comment type="caution">
    <text evidence="1">The sequence shown here is derived from an EMBL/GenBank/DDBJ whole genome shotgun (WGS) entry which is preliminary data.</text>
</comment>
<reference evidence="1 2" key="1">
    <citation type="journal article" date="2018" name="Sci. Rep.">
        <title>Genomic signatures of local adaptation to the degree of environmental predictability in rotifers.</title>
        <authorList>
            <person name="Franch-Gras L."/>
            <person name="Hahn C."/>
            <person name="Garcia-Roger E.M."/>
            <person name="Carmona M.J."/>
            <person name="Serra M."/>
            <person name="Gomez A."/>
        </authorList>
    </citation>
    <scope>NUCLEOTIDE SEQUENCE [LARGE SCALE GENOMIC DNA]</scope>
    <source>
        <strain evidence="1">HYR1</strain>
    </source>
</reference>
<gene>
    <name evidence="1" type="ORF">BpHYR1_030888</name>
</gene>
<dbReference type="Proteomes" id="UP000276133">
    <property type="component" value="Unassembled WGS sequence"/>
</dbReference>
<evidence type="ECO:0000313" key="1">
    <source>
        <dbReference type="EMBL" id="RNA22551.1"/>
    </source>
</evidence>